<protein>
    <submittedName>
        <fullName evidence="1">Pilus assembly protein PilP</fullName>
    </submittedName>
</protein>
<proteinExistence type="predicted"/>
<reference evidence="1" key="1">
    <citation type="submission" date="2017-08" db="EMBL/GenBank/DDBJ databases">
        <authorList>
            <person name="Imhoff J.F."/>
            <person name="Rahn T."/>
            <person name="Kuenzel S."/>
            <person name="Neulinger S.C."/>
        </authorList>
    </citation>
    <scope>NUCLEOTIDE SEQUENCE</scope>
    <source>
        <strain evidence="1">DSM 11080</strain>
    </source>
</reference>
<dbReference type="Proteomes" id="UP001296776">
    <property type="component" value="Unassembled WGS sequence"/>
</dbReference>
<sequence length="177" mass="19980">MPERPGLLPIWTVLAALSWLLTSCADPDLAQLETYATRIKAREPGPIEPVPEIPPVTTYVYDPDERRDPFTMDDQSAEVAQQGLNGLAPDPTRRKEPLEAYSLDALRMVGTLEQDQRRWALITTPDGRLHRVQVGNFLGRNNGEIVKIKPDQLELTELVEEQPGQWQQRQASMALKD</sequence>
<dbReference type="PROSITE" id="PS51257">
    <property type="entry name" value="PROKAR_LIPOPROTEIN"/>
    <property type="match status" value="1"/>
</dbReference>
<dbReference type="Gene3D" id="2.30.30.830">
    <property type="match status" value="1"/>
</dbReference>
<dbReference type="PIRSF" id="PIRSF016481">
    <property type="entry name" value="Pilus_assembly_PilP"/>
    <property type="match status" value="1"/>
</dbReference>
<dbReference type="AlphaFoldDB" id="A0AAJ0U3Y8"/>
<comment type="caution">
    <text evidence="1">The sequence shown here is derived from an EMBL/GenBank/DDBJ whole genome shotgun (WGS) entry which is preliminary data.</text>
</comment>
<organism evidence="1 2">
    <name type="scientific">Halochromatium glycolicum</name>
    <dbReference type="NCBI Taxonomy" id="85075"/>
    <lineage>
        <taxon>Bacteria</taxon>
        <taxon>Pseudomonadati</taxon>
        <taxon>Pseudomonadota</taxon>
        <taxon>Gammaproteobacteria</taxon>
        <taxon>Chromatiales</taxon>
        <taxon>Chromatiaceae</taxon>
        <taxon>Halochromatium</taxon>
    </lineage>
</organism>
<dbReference type="InterPro" id="IPR007446">
    <property type="entry name" value="PilP"/>
</dbReference>
<name>A0AAJ0U3Y8_9GAMM</name>
<dbReference type="Pfam" id="PF04351">
    <property type="entry name" value="PilP"/>
    <property type="match status" value="1"/>
</dbReference>
<gene>
    <name evidence="1" type="ORF">CKO40_09635</name>
</gene>
<reference evidence="1" key="2">
    <citation type="journal article" date="2020" name="Microorganisms">
        <title>Osmotic Adaptation and Compatible Solute Biosynthesis of Phototrophic Bacteria as Revealed from Genome Analyses.</title>
        <authorList>
            <person name="Imhoff J.F."/>
            <person name="Rahn T."/>
            <person name="Kunzel S."/>
            <person name="Keller A."/>
            <person name="Neulinger S.C."/>
        </authorList>
    </citation>
    <scope>NUCLEOTIDE SEQUENCE</scope>
    <source>
        <strain evidence="1">DSM 11080</strain>
    </source>
</reference>
<evidence type="ECO:0000313" key="1">
    <source>
        <dbReference type="EMBL" id="MBK1704791.1"/>
    </source>
</evidence>
<evidence type="ECO:0000313" key="2">
    <source>
        <dbReference type="Proteomes" id="UP001296776"/>
    </source>
</evidence>
<dbReference type="EMBL" id="NRSJ01000014">
    <property type="protein sequence ID" value="MBK1704791.1"/>
    <property type="molecule type" value="Genomic_DNA"/>
</dbReference>
<keyword evidence="2" id="KW-1185">Reference proteome</keyword>
<accession>A0AAJ0U3Y8</accession>